<evidence type="ECO:0000256" key="13">
    <source>
        <dbReference type="ARBA" id="ARBA00023136"/>
    </source>
</evidence>
<dbReference type="GO" id="GO:0036376">
    <property type="term" value="P:sodium ion export across plasma membrane"/>
    <property type="evidence" value="ECO:0007669"/>
    <property type="project" value="InterPro"/>
</dbReference>
<keyword evidence="12 16" id="KW-0406">Ion transport</keyword>
<evidence type="ECO:0000256" key="7">
    <source>
        <dbReference type="ARBA" id="ARBA00022475"/>
    </source>
</evidence>
<evidence type="ECO:0000256" key="12">
    <source>
        <dbReference type="ARBA" id="ARBA00023065"/>
    </source>
</evidence>
<dbReference type="GO" id="GO:0008948">
    <property type="term" value="F:oxaloacetate decarboxylase activity"/>
    <property type="evidence" value="ECO:0007669"/>
    <property type="project" value="UniProtKB-UniRule"/>
</dbReference>
<name>A0A1H7ISZ8_9GAMM</name>
<evidence type="ECO:0000256" key="6">
    <source>
        <dbReference type="ARBA" id="ARBA00022448"/>
    </source>
</evidence>
<evidence type="ECO:0000256" key="10">
    <source>
        <dbReference type="ARBA" id="ARBA00022989"/>
    </source>
</evidence>
<evidence type="ECO:0000256" key="4">
    <source>
        <dbReference type="ARBA" id="ARBA00005844"/>
    </source>
</evidence>
<keyword evidence="7 16" id="KW-1003">Cell membrane</keyword>
<evidence type="ECO:0000256" key="16">
    <source>
        <dbReference type="HAMAP-Rule" id="MF_00404"/>
    </source>
</evidence>
<reference evidence="19" key="1">
    <citation type="submission" date="2016-10" db="EMBL/GenBank/DDBJ databases">
        <authorList>
            <person name="Varghese N."/>
            <person name="Submissions S."/>
        </authorList>
    </citation>
    <scope>NUCLEOTIDE SEQUENCE [LARGE SCALE GENOMIC DNA]</scope>
    <source>
        <strain evidence="19">CGMCC 1.9127</strain>
    </source>
</reference>
<keyword evidence="8 16" id="KW-0812">Transmembrane</keyword>
<evidence type="ECO:0000256" key="3">
    <source>
        <dbReference type="ARBA" id="ARBA00004162"/>
    </source>
</evidence>
<evidence type="ECO:0000256" key="9">
    <source>
        <dbReference type="ARBA" id="ARBA00022967"/>
    </source>
</evidence>
<evidence type="ECO:0000256" key="1">
    <source>
        <dbReference type="ARBA" id="ARBA00001959"/>
    </source>
</evidence>
<dbReference type="GO" id="GO:0015451">
    <property type="term" value="F:decarboxylation-driven active transmembrane transporter activity"/>
    <property type="evidence" value="ECO:0007669"/>
    <property type="project" value="UniProtKB-EC"/>
</dbReference>
<keyword evidence="19" id="KW-1185">Reference proteome</keyword>
<dbReference type="GO" id="GO:0005886">
    <property type="term" value="C:plasma membrane"/>
    <property type="evidence" value="ECO:0007669"/>
    <property type="project" value="UniProtKB-SubCell"/>
</dbReference>
<evidence type="ECO:0000256" key="15">
    <source>
        <dbReference type="ARBA" id="ARBA00048176"/>
    </source>
</evidence>
<dbReference type="STRING" id="641665.GCA_002104455_01915"/>
<comment type="subcellular location">
    <subcellularLocation>
        <location evidence="3 16 17">Cell membrane</location>
        <topology evidence="3 16 17">Single-pass membrane protein</topology>
    </subcellularLocation>
</comment>
<comment type="subunit">
    <text evidence="5 16">Heterotrimer of an alpha, a beta and a gamma subunit.</text>
</comment>
<proteinExistence type="inferred from homology"/>
<evidence type="ECO:0000256" key="17">
    <source>
        <dbReference type="RuleBase" id="RU004278"/>
    </source>
</evidence>
<evidence type="ECO:0000313" key="19">
    <source>
        <dbReference type="Proteomes" id="UP000199297"/>
    </source>
</evidence>
<accession>A0A1H7ISZ8</accession>
<dbReference type="EMBL" id="FOBI01000002">
    <property type="protein sequence ID" value="SEK64837.1"/>
    <property type="molecule type" value="Genomic_DNA"/>
</dbReference>
<feature type="transmembrane region" description="Helical" evidence="16 17">
    <location>
        <begin position="12"/>
        <end position="37"/>
    </location>
</feature>
<dbReference type="RefSeq" id="WP_085283886.1">
    <property type="nucleotide sequence ID" value="NZ_FOBI01000002.1"/>
</dbReference>
<sequence>MENHQALFLEAGTLMLAGMIFVFAFLGLLIVFINVVLVKLAKKYPDTIVKSRPTSKKNNNKTDGSINPAVVAAISAAVSQYRQQQSTQK</sequence>
<dbReference type="NCBIfam" id="TIGR01195">
    <property type="entry name" value="oadG_fam"/>
    <property type="match status" value="1"/>
</dbReference>
<keyword evidence="11 16" id="KW-0915">Sodium</keyword>
<dbReference type="InterPro" id="IPR023424">
    <property type="entry name" value="OadG"/>
</dbReference>
<gene>
    <name evidence="16" type="primary">oadG</name>
    <name evidence="18" type="ORF">SAMN05216262_10218</name>
</gene>
<comment type="function">
    <text evidence="2 16 17">Catalyzes the decarboxylation of oxaloacetate coupled to Na(+) translocation.</text>
</comment>
<dbReference type="GO" id="GO:0015081">
    <property type="term" value="F:sodium ion transmembrane transporter activity"/>
    <property type="evidence" value="ECO:0007669"/>
    <property type="project" value="UniProtKB-UniRule"/>
</dbReference>
<keyword evidence="14 16" id="KW-0739">Sodium transport</keyword>
<dbReference type="InterPro" id="IPR005899">
    <property type="entry name" value="Na_pump_deCOase"/>
</dbReference>
<dbReference type="Pfam" id="PF04277">
    <property type="entry name" value="OAD_gamma"/>
    <property type="match status" value="1"/>
</dbReference>
<keyword evidence="13 16" id="KW-0472">Membrane</keyword>
<dbReference type="Proteomes" id="UP000199297">
    <property type="component" value="Unassembled WGS sequence"/>
</dbReference>
<evidence type="ECO:0000313" key="18">
    <source>
        <dbReference type="EMBL" id="SEK64837.1"/>
    </source>
</evidence>
<keyword evidence="10 16" id="KW-1133">Transmembrane helix</keyword>
<keyword evidence="9 16" id="KW-1278">Translocase</keyword>
<evidence type="ECO:0000256" key="8">
    <source>
        <dbReference type="ARBA" id="ARBA00022692"/>
    </source>
</evidence>
<evidence type="ECO:0000256" key="14">
    <source>
        <dbReference type="ARBA" id="ARBA00023201"/>
    </source>
</evidence>
<dbReference type="HAMAP" id="MF_00404">
    <property type="entry name" value="OadG"/>
    <property type="match status" value="1"/>
</dbReference>
<evidence type="ECO:0000256" key="5">
    <source>
        <dbReference type="ARBA" id="ARBA00011869"/>
    </source>
</evidence>
<organism evidence="18 19">
    <name type="scientific">Colwellia chukchiensis</name>
    <dbReference type="NCBI Taxonomy" id="641665"/>
    <lineage>
        <taxon>Bacteria</taxon>
        <taxon>Pseudomonadati</taxon>
        <taxon>Pseudomonadota</taxon>
        <taxon>Gammaproteobacteria</taxon>
        <taxon>Alteromonadales</taxon>
        <taxon>Colwelliaceae</taxon>
        <taxon>Colwellia</taxon>
    </lineage>
</organism>
<comment type="cofactor">
    <cofactor evidence="1 16 17">
        <name>Na(+)</name>
        <dbReference type="ChEBI" id="CHEBI:29101"/>
    </cofactor>
</comment>
<dbReference type="EC" id="7.2.4.2" evidence="16"/>
<dbReference type="AlphaFoldDB" id="A0A1H7ISZ8"/>
<protein>
    <recommendedName>
        <fullName evidence="16">Probable oxaloacetate decarboxylase gamma chain</fullName>
        <ecNumber evidence="16">7.2.4.2</ecNumber>
    </recommendedName>
</protein>
<evidence type="ECO:0000256" key="11">
    <source>
        <dbReference type="ARBA" id="ARBA00023053"/>
    </source>
</evidence>
<comment type="catalytic activity">
    <reaction evidence="15 16 17">
        <text>oxaloacetate + 2 Na(+)(in) + H(+) = pyruvate + 2 Na(+)(out) + CO2</text>
        <dbReference type="Rhea" id="RHEA:57724"/>
        <dbReference type="ChEBI" id="CHEBI:15361"/>
        <dbReference type="ChEBI" id="CHEBI:15378"/>
        <dbReference type="ChEBI" id="CHEBI:16452"/>
        <dbReference type="ChEBI" id="CHEBI:16526"/>
        <dbReference type="ChEBI" id="CHEBI:29101"/>
        <dbReference type="EC" id="7.2.4.2"/>
    </reaction>
</comment>
<evidence type="ECO:0000256" key="2">
    <source>
        <dbReference type="ARBA" id="ARBA00003002"/>
    </source>
</evidence>
<dbReference type="OrthoDB" id="6215597at2"/>
<comment type="similarity">
    <text evidence="4 16 17">Belongs to the OadG family.</text>
</comment>
<keyword evidence="6 16" id="KW-0813">Transport</keyword>